<organism evidence="1">
    <name type="scientific">marine sediment metagenome</name>
    <dbReference type="NCBI Taxonomy" id="412755"/>
    <lineage>
        <taxon>unclassified sequences</taxon>
        <taxon>metagenomes</taxon>
        <taxon>ecological metagenomes</taxon>
    </lineage>
</organism>
<reference evidence="1" key="1">
    <citation type="journal article" date="2015" name="Nature">
        <title>Complex archaea that bridge the gap between prokaryotes and eukaryotes.</title>
        <authorList>
            <person name="Spang A."/>
            <person name="Saw J.H."/>
            <person name="Jorgensen S.L."/>
            <person name="Zaremba-Niedzwiedzka K."/>
            <person name="Martijn J."/>
            <person name="Lind A.E."/>
            <person name="van Eijk R."/>
            <person name="Schleper C."/>
            <person name="Guy L."/>
            <person name="Ettema T.J."/>
        </authorList>
    </citation>
    <scope>NUCLEOTIDE SEQUENCE</scope>
</reference>
<gene>
    <name evidence="1" type="ORF">LCGC14_2204700</name>
</gene>
<evidence type="ECO:0008006" key="2">
    <source>
        <dbReference type="Google" id="ProtNLM"/>
    </source>
</evidence>
<sequence>MKYRRGFKYQLAERYEQIVPIPIDVEIRTEFINFEPIDTETSKLIIKSGYACDGPSGITIDSPSSIRPAFVHDAFYQLMRHKHLPKSLRKTIDSLLLADLIKEGMDEGRAKVWHRMVRIFGSASADPKNKKKIYEAP</sequence>
<dbReference type="AlphaFoldDB" id="A0A0F9DFW0"/>
<name>A0A0F9DFW0_9ZZZZ</name>
<comment type="caution">
    <text evidence="1">The sequence shown here is derived from an EMBL/GenBank/DDBJ whole genome shotgun (WGS) entry which is preliminary data.</text>
</comment>
<accession>A0A0F9DFW0</accession>
<proteinExistence type="predicted"/>
<evidence type="ECO:0000313" key="1">
    <source>
        <dbReference type="EMBL" id="KKL60499.1"/>
    </source>
</evidence>
<dbReference type="EMBL" id="LAZR01029128">
    <property type="protein sequence ID" value="KKL60499.1"/>
    <property type="molecule type" value="Genomic_DNA"/>
</dbReference>
<protein>
    <recommendedName>
        <fullName evidence="2">DUF1353 domain-containing protein</fullName>
    </recommendedName>
</protein>